<proteinExistence type="predicted"/>
<comment type="caution">
    <text evidence="1">The sequence shown here is derived from an EMBL/GenBank/DDBJ whole genome shotgun (WGS) entry which is preliminary data.</text>
</comment>
<sequence>MLGTEEQPEDGGLVLRQLETEMSDARQYVLRCRAAGNERAAQLHVLWIDLLLDEWSRCSLIEQLWSGRTNVEKM</sequence>
<dbReference type="AlphaFoldDB" id="A0A2N3Y505"/>
<dbReference type="EMBL" id="PJNB01000001">
    <property type="protein sequence ID" value="PKW17995.1"/>
    <property type="molecule type" value="Genomic_DNA"/>
</dbReference>
<evidence type="ECO:0000313" key="1">
    <source>
        <dbReference type="EMBL" id="PKW17995.1"/>
    </source>
</evidence>
<gene>
    <name evidence="1" type="ORF">A8926_6039</name>
</gene>
<name>A0A2N3Y505_SACSN</name>
<reference evidence="1" key="1">
    <citation type="submission" date="2017-12" db="EMBL/GenBank/DDBJ databases">
        <title>Sequencing the genomes of 1000 Actinobacteria strains.</title>
        <authorList>
            <person name="Klenk H.-P."/>
        </authorList>
    </citation>
    <scope>NUCLEOTIDE SEQUENCE [LARGE SCALE GENOMIC DNA]</scope>
    <source>
        <strain evidence="1">DSM 44228</strain>
    </source>
</reference>
<keyword evidence="2" id="KW-1185">Reference proteome</keyword>
<accession>A0A2N3Y505</accession>
<organism evidence="1 2">
    <name type="scientific">Saccharopolyspora spinosa</name>
    <dbReference type="NCBI Taxonomy" id="60894"/>
    <lineage>
        <taxon>Bacteria</taxon>
        <taxon>Bacillati</taxon>
        <taxon>Actinomycetota</taxon>
        <taxon>Actinomycetes</taxon>
        <taxon>Pseudonocardiales</taxon>
        <taxon>Pseudonocardiaceae</taxon>
        <taxon>Saccharopolyspora</taxon>
    </lineage>
</organism>
<protein>
    <submittedName>
        <fullName evidence="1">Uncharacterized protein</fullName>
    </submittedName>
</protein>
<dbReference type="Proteomes" id="UP000233786">
    <property type="component" value="Unassembled WGS sequence"/>
</dbReference>
<dbReference type="RefSeq" id="WP_010307599.1">
    <property type="nucleotide sequence ID" value="NZ_CP061007.1"/>
</dbReference>
<evidence type="ECO:0000313" key="2">
    <source>
        <dbReference type="Proteomes" id="UP000233786"/>
    </source>
</evidence>